<dbReference type="Proteomes" id="UP000076244">
    <property type="component" value="Chromosome"/>
</dbReference>
<proteinExistence type="predicted"/>
<keyword evidence="2" id="KW-1185">Reference proteome</keyword>
<accession>A0ABN4N8E1</accession>
<evidence type="ECO:0000313" key="1">
    <source>
        <dbReference type="EMBL" id="AMV66793.1"/>
    </source>
</evidence>
<name>A0ABN4N8E1_9LACO</name>
<reference evidence="1 2" key="1">
    <citation type="journal article" date="2016" name="PLoS ONE">
        <title>The Identification of Novel Diagnostic Marker Genes for the Detection of Beer Spoiling Pediococcus damnosus Strains Using the BlAst Diagnostic Gene findEr.</title>
        <authorList>
            <person name="Behr J."/>
            <person name="Geissler A.J."/>
            <person name="Schmid J."/>
            <person name="Zehe A."/>
            <person name="Vogel R.F."/>
        </authorList>
    </citation>
    <scope>NUCLEOTIDE SEQUENCE [LARGE SCALE GENOMIC DNA]</scope>
    <source>
        <strain evidence="1 2">TMW 2.1535</strain>
    </source>
</reference>
<dbReference type="EMBL" id="CP012288">
    <property type="protein sequence ID" value="AMV66793.1"/>
    <property type="molecule type" value="Genomic_DNA"/>
</dbReference>
<gene>
    <name evidence="1" type="ORF">ADU72_0848</name>
</gene>
<organism evidence="1 2">
    <name type="scientific">Pediococcus damnosus</name>
    <dbReference type="NCBI Taxonomy" id="51663"/>
    <lineage>
        <taxon>Bacteria</taxon>
        <taxon>Bacillati</taxon>
        <taxon>Bacillota</taxon>
        <taxon>Bacilli</taxon>
        <taxon>Lactobacillales</taxon>
        <taxon>Lactobacillaceae</taxon>
        <taxon>Pediococcus</taxon>
    </lineage>
</organism>
<protein>
    <submittedName>
        <fullName evidence="1">Uncharacterized protein</fullName>
    </submittedName>
</protein>
<evidence type="ECO:0000313" key="2">
    <source>
        <dbReference type="Proteomes" id="UP000076244"/>
    </source>
</evidence>
<sequence length="43" mass="4937">MANHGAFARDGNYDSSKCLAAKQFQSKNYLFNCAGIFLWWFVD</sequence>